<evidence type="ECO:0000313" key="1">
    <source>
        <dbReference type="EMBL" id="PSR24446.1"/>
    </source>
</evidence>
<dbReference type="SUPFAM" id="SSF63418">
    <property type="entry name" value="MurE/MurF N-terminal domain"/>
    <property type="match status" value="1"/>
</dbReference>
<dbReference type="InterPro" id="IPR035911">
    <property type="entry name" value="MurE/MurF_N"/>
</dbReference>
<dbReference type="EMBL" id="PXYT01000078">
    <property type="protein sequence ID" value="PSR24446.1"/>
    <property type="molecule type" value="Genomic_DNA"/>
</dbReference>
<accession>A0A2T2WQD2</accession>
<dbReference type="Proteomes" id="UP000242699">
    <property type="component" value="Unassembled WGS sequence"/>
</dbReference>
<sequence>MPITLVGLFAGMKCSGLKCEHEPIIIRSVVTAPGEAEPGSLFVALFGQCTQGIPTRDGCRSEEALFLTSDTFPNPIRSRLNDVAWITAIRPRHLLSELAARLYGFPPKHPRRDRDQRQSHGTLHAEPYIKIPRSLHRLLDYQQF</sequence>
<dbReference type="AlphaFoldDB" id="A0A2T2WQD2"/>
<reference evidence="1 2" key="1">
    <citation type="journal article" date="2014" name="BMC Genomics">
        <title>Comparison of environmental and isolate Sulfobacillus genomes reveals diverse carbon, sulfur, nitrogen, and hydrogen metabolisms.</title>
        <authorList>
            <person name="Justice N.B."/>
            <person name="Norman A."/>
            <person name="Brown C.T."/>
            <person name="Singh A."/>
            <person name="Thomas B.C."/>
            <person name="Banfield J.F."/>
        </authorList>
    </citation>
    <scope>NUCLEOTIDE SEQUENCE [LARGE SCALE GENOMIC DNA]</scope>
    <source>
        <strain evidence="1">AMDSBA1</strain>
    </source>
</reference>
<protein>
    <submittedName>
        <fullName evidence="1">Uncharacterized protein</fullName>
    </submittedName>
</protein>
<proteinExistence type="predicted"/>
<name>A0A2T2WQD2_9FIRM</name>
<comment type="caution">
    <text evidence="1">The sequence shown here is derived from an EMBL/GenBank/DDBJ whole genome shotgun (WGS) entry which is preliminary data.</text>
</comment>
<gene>
    <name evidence="1" type="ORF">C7B43_19050</name>
</gene>
<evidence type="ECO:0000313" key="2">
    <source>
        <dbReference type="Proteomes" id="UP000242699"/>
    </source>
</evidence>
<organism evidence="1 2">
    <name type="scientific">Sulfobacillus benefaciens</name>
    <dbReference type="NCBI Taxonomy" id="453960"/>
    <lineage>
        <taxon>Bacteria</taxon>
        <taxon>Bacillati</taxon>
        <taxon>Bacillota</taxon>
        <taxon>Clostridia</taxon>
        <taxon>Eubacteriales</taxon>
        <taxon>Clostridiales Family XVII. Incertae Sedis</taxon>
        <taxon>Sulfobacillus</taxon>
    </lineage>
</organism>